<dbReference type="CDD" id="cd05258">
    <property type="entry name" value="CDP_TE_SDR_e"/>
    <property type="match status" value="1"/>
</dbReference>
<reference evidence="3 4" key="1">
    <citation type="submission" date="2019-08" db="EMBL/GenBank/DDBJ databases">
        <title>Deep-cultivation of Planctomycetes and their phenomic and genomic characterization uncovers novel biology.</title>
        <authorList>
            <person name="Wiegand S."/>
            <person name="Jogler M."/>
            <person name="Boedeker C."/>
            <person name="Pinto D."/>
            <person name="Vollmers J."/>
            <person name="Rivas-Marin E."/>
            <person name="Kohn T."/>
            <person name="Peeters S.H."/>
            <person name="Heuer A."/>
            <person name="Rast P."/>
            <person name="Oberbeckmann S."/>
            <person name="Bunk B."/>
            <person name="Jeske O."/>
            <person name="Meyerdierks A."/>
            <person name="Storesund J.E."/>
            <person name="Kallscheuer N."/>
            <person name="Luecker S."/>
            <person name="Lage O.M."/>
            <person name="Pohl T."/>
            <person name="Merkel B.J."/>
            <person name="Hornburger P."/>
            <person name="Mueller R.-W."/>
            <person name="Bruemmer F."/>
            <person name="Labrenz M."/>
            <person name="Spormann A.M."/>
            <person name="Op den Camp H."/>
            <person name="Overmann J."/>
            <person name="Amann R."/>
            <person name="Jetten M.S.M."/>
            <person name="Mascher T."/>
            <person name="Medema M.H."/>
            <person name="Devos D.P."/>
            <person name="Kaster A.-K."/>
            <person name="Ovreas L."/>
            <person name="Rohde M."/>
            <person name="Galperin M.Y."/>
            <person name="Jogler C."/>
        </authorList>
    </citation>
    <scope>NUCLEOTIDE SEQUENCE [LARGE SCALE GENOMIC DNA]</scope>
    <source>
        <strain evidence="3 4">FC18</strain>
    </source>
</reference>
<sequence>MSIAIVTGSAGLIGSEASRHFATQGLKVIGIDNDMRAEFFGPEASTAWQRSQLEKELGDNYEHLSADIRDDEVIDNLFKKYSSDIKLIVHTAAQPSHDWAARDPKKDFTVNANGTLNLLQACRESSPKACFIFTSTNKVYGDTPNRLPLEEKELRWEIDPSHEYNNGIKEDMSIDSCMHSLFGASKVAADILVQEYGKYFDMNTAAFRGGCLTGPNHSGTQLHGFLAYLMKCTMTGRPYTVFGYKGKQVRDNIHSYDLIQAFDHFYRNPRKGEVYNIGGSRFSHCSMMEAIQMCEEITGNKLEYTYADDNRMGDHIWYVSDVSKFQNHYPDWKLTKDVKTILSEIHGHNVERWEDEVVKS</sequence>
<evidence type="ECO:0000259" key="2">
    <source>
        <dbReference type="Pfam" id="PF01370"/>
    </source>
</evidence>
<dbReference type="InterPro" id="IPR001509">
    <property type="entry name" value="Epimerase_deHydtase"/>
</dbReference>
<dbReference type="Pfam" id="PF01370">
    <property type="entry name" value="Epimerase"/>
    <property type="match status" value="1"/>
</dbReference>
<gene>
    <name evidence="3" type="primary">rfbE</name>
    <name evidence="3" type="ORF">MFFC18_31990</name>
</gene>
<dbReference type="GO" id="GO:0047732">
    <property type="term" value="F:CDP-abequose epimerase activity"/>
    <property type="evidence" value="ECO:0007669"/>
    <property type="project" value="UniProtKB-EC"/>
</dbReference>
<dbReference type="EC" id="5.1.3.10" evidence="3"/>
<dbReference type="PANTHER" id="PTHR43000">
    <property type="entry name" value="DTDP-D-GLUCOSE 4,6-DEHYDRATASE-RELATED"/>
    <property type="match status" value="1"/>
</dbReference>
<evidence type="ECO:0000313" key="3">
    <source>
        <dbReference type="EMBL" id="QEG23303.1"/>
    </source>
</evidence>
<dbReference type="RefSeq" id="WP_075083376.1">
    <property type="nucleotide sequence ID" value="NZ_CP042912.1"/>
</dbReference>
<comment type="similarity">
    <text evidence="1">Belongs to the NAD(P)-dependent epimerase/dehydratase family.</text>
</comment>
<dbReference type="InterPro" id="IPR036291">
    <property type="entry name" value="NAD(P)-bd_dom_sf"/>
</dbReference>
<feature type="domain" description="NAD-dependent epimerase/dehydratase" evidence="2">
    <location>
        <begin position="5"/>
        <end position="278"/>
    </location>
</feature>
<protein>
    <submittedName>
        <fullName evidence="3">CDP-paratose 2-epimerase</fullName>
        <ecNumber evidence="3">5.1.3.10</ecNumber>
    </submittedName>
</protein>
<accession>A0A5B9PLY8</accession>
<dbReference type="KEGG" id="mff:MFFC18_31990"/>
<dbReference type="AlphaFoldDB" id="A0A5B9PLY8"/>
<keyword evidence="4" id="KW-1185">Reference proteome</keyword>
<keyword evidence="3" id="KW-0413">Isomerase</keyword>
<dbReference type="OrthoDB" id="9779902at2"/>
<dbReference type="SUPFAM" id="SSF51735">
    <property type="entry name" value="NAD(P)-binding Rossmann-fold domains"/>
    <property type="match status" value="1"/>
</dbReference>
<dbReference type="Proteomes" id="UP000322214">
    <property type="component" value="Chromosome"/>
</dbReference>
<organism evidence="3 4">
    <name type="scientific">Mariniblastus fucicola</name>
    <dbReference type="NCBI Taxonomy" id="980251"/>
    <lineage>
        <taxon>Bacteria</taxon>
        <taxon>Pseudomonadati</taxon>
        <taxon>Planctomycetota</taxon>
        <taxon>Planctomycetia</taxon>
        <taxon>Pirellulales</taxon>
        <taxon>Pirellulaceae</taxon>
        <taxon>Mariniblastus</taxon>
    </lineage>
</organism>
<evidence type="ECO:0000256" key="1">
    <source>
        <dbReference type="ARBA" id="ARBA00007637"/>
    </source>
</evidence>
<dbReference type="EMBL" id="CP042912">
    <property type="protein sequence ID" value="QEG23303.1"/>
    <property type="molecule type" value="Genomic_DNA"/>
</dbReference>
<evidence type="ECO:0000313" key="4">
    <source>
        <dbReference type="Proteomes" id="UP000322214"/>
    </source>
</evidence>
<dbReference type="STRING" id="980251.GCA_001642875_00594"/>
<dbReference type="Gene3D" id="3.40.50.720">
    <property type="entry name" value="NAD(P)-binding Rossmann-like Domain"/>
    <property type="match status" value="1"/>
</dbReference>
<name>A0A5B9PLY8_9BACT</name>
<proteinExistence type="inferred from homology"/>